<protein>
    <submittedName>
        <fullName evidence="1">Uncharacterized protein</fullName>
    </submittedName>
</protein>
<keyword evidence="2" id="KW-1185">Reference proteome</keyword>
<comment type="caution">
    <text evidence="1">The sequence shown here is derived from an EMBL/GenBank/DDBJ whole genome shotgun (WGS) entry which is preliminary data.</text>
</comment>
<accession>A0A936ZK24</accession>
<reference evidence="1" key="1">
    <citation type="submission" date="2021-01" db="EMBL/GenBank/DDBJ databases">
        <title>Microvirga sp.</title>
        <authorList>
            <person name="Kim M.K."/>
        </authorList>
    </citation>
    <scope>NUCLEOTIDE SEQUENCE</scope>
    <source>
        <strain evidence="1">5420S-16</strain>
    </source>
</reference>
<feature type="non-terminal residue" evidence="1">
    <location>
        <position position="1"/>
    </location>
</feature>
<organism evidence="1 2">
    <name type="scientific">Microvirga aerilata</name>
    <dbReference type="NCBI Taxonomy" id="670292"/>
    <lineage>
        <taxon>Bacteria</taxon>
        <taxon>Pseudomonadati</taxon>
        <taxon>Pseudomonadota</taxon>
        <taxon>Alphaproteobacteria</taxon>
        <taxon>Hyphomicrobiales</taxon>
        <taxon>Methylobacteriaceae</taxon>
        <taxon>Microvirga</taxon>
    </lineage>
</organism>
<sequence>GQRAPVEVGIVYSRPSGREARQGVVECRVDRRGRATIADLAGAAR</sequence>
<proteinExistence type="predicted"/>
<dbReference type="Proteomes" id="UP000605848">
    <property type="component" value="Unassembled WGS sequence"/>
</dbReference>
<dbReference type="AlphaFoldDB" id="A0A936ZK24"/>
<gene>
    <name evidence="1" type="ORF">JKG68_32915</name>
</gene>
<name>A0A936ZK24_9HYPH</name>
<evidence type="ECO:0000313" key="1">
    <source>
        <dbReference type="EMBL" id="MBL0408657.1"/>
    </source>
</evidence>
<dbReference type="EMBL" id="JAEQMY010000382">
    <property type="protein sequence ID" value="MBL0408657.1"/>
    <property type="molecule type" value="Genomic_DNA"/>
</dbReference>
<evidence type="ECO:0000313" key="2">
    <source>
        <dbReference type="Proteomes" id="UP000605848"/>
    </source>
</evidence>